<keyword evidence="3" id="KW-0812">Transmembrane</keyword>
<protein>
    <submittedName>
        <fullName evidence="4">HlyD family efflux transporter periplasmic adaptor subunit</fullName>
    </submittedName>
</protein>
<accession>A0A6B1F749</accession>
<dbReference type="EMBL" id="VYDO01000107">
    <property type="protein sequence ID" value="MYG37997.1"/>
    <property type="molecule type" value="Genomic_DNA"/>
</dbReference>
<dbReference type="AlphaFoldDB" id="A0A6B1F749"/>
<dbReference type="GO" id="GO:0015562">
    <property type="term" value="F:efflux transmembrane transporter activity"/>
    <property type="evidence" value="ECO:0007669"/>
    <property type="project" value="TreeGrafter"/>
</dbReference>
<sequence>MEIRQGLRLIGIALAVLATGLLVFRVLRPQGEGQPPDAPPPAATAPQAGEDAGTAPRPVTRYVAALGYIEPRGQVRRLAGVNNGAASARVVELLVREGDPVVQGQALALFDGVPRLRAERQVLQEEMESLVRQLEVSRSEEKRYADLVATGAVSYDNLDQRRRSTEKLAGDLARTKAELQVIDVDLRDGVLRAPMAGTVLEILTRAGERPRDSVVLELGQTDFMEVVAEVYETDISQIRPGQRAIITSEHGGFTGELSGQVREVSRQVNRRDVFSSDPADAVDARVVEVRIALEPASSQRVRNLTRMQVLVRIDTESGLVG</sequence>
<keyword evidence="3" id="KW-1133">Transmembrane helix</keyword>
<evidence type="ECO:0000256" key="3">
    <source>
        <dbReference type="SAM" id="Phobius"/>
    </source>
</evidence>
<dbReference type="InterPro" id="IPR014315">
    <property type="entry name" value="ABC_heterocyst_DevB"/>
</dbReference>
<dbReference type="GO" id="GO:1990281">
    <property type="term" value="C:efflux pump complex"/>
    <property type="evidence" value="ECO:0007669"/>
    <property type="project" value="TreeGrafter"/>
</dbReference>
<dbReference type="PANTHER" id="PTHR30469">
    <property type="entry name" value="MULTIDRUG RESISTANCE PROTEIN MDTA"/>
    <property type="match status" value="1"/>
</dbReference>
<dbReference type="PANTHER" id="PTHR30469:SF15">
    <property type="entry name" value="HLYD FAMILY OF SECRETION PROTEINS"/>
    <property type="match status" value="1"/>
</dbReference>
<dbReference type="NCBIfam" id="TIGR02971">
    <property type="entry name" value="heterocyst_DevB"/>
    <property type="match status" value="1"/>
</dbReference>
<name>A0A6B1F749_9SYNE</name>
<keyword evidence="3" id="KW-0472">Membrane</keyword>
<reference evidence="4" key="1">
    <citation type="submission" date="2019-09" db="EMBL/GenBank/DDBJ databases">
        <title>Characterisation of the sponge microbiome using genome-centric metagenomics.</title>
        <authorList>
            <person name="Engelberts J.P."/>
            <person name="Robbins S.J."/>
            <person name="De Goeij J.M."/>
            <person name="Aranda M."/>
            <person name="Bell S.C."/>
            <person name="Webster N.S."/>
        </authorList>
    </citation>
    <scope>NUCLEOTIDE SEQUENCE</scope>
    <source>
        <strain evidence="4">SB0676_bin_10</strain>
    </source>
</reference>
<evidence type="ECO:0000256" key="1">
    <source>
        <dbReference type="SAM" id="Coils"/>
    </source>
</evidence>
<dbReference type="Gene3D" id="2.40.30.170">
    <property type="match status" value="1"/>
</dbReference>
<feature type="coiled-coil region" evidence="1">
    <location>
        <begin position="113"/>
        <end position="140"/>
    </location>
</feature>
<proteinExistence type="predicted"/>
<dbReference type="SUPFAM" id="SSF111369">
    <property type="entry name" value="HlyD-like secretion proteins"/>
    <property type="match status" value="1"/>
</dbReference>
<gene>
    <name evidence="4" type="ORF">F4162_03115</name>
</gene>
<evidence type="ECO:0000313" key="4">
    <source>
        <dbReference type="EMBL" id="MYG37997.1"/>
    </source>
</evidence>
<keyword evidence="1" id="KW-0175">Coiled coil</keyword>
<evidence type="ECO:0000256" key="2">
    <source>
        <dbReference type="SAM" id="MobiDB-lite"/>
    </source>
</evidence>
<feature type="transmembrane region" description="Helical" evidence="3">
    <location>
        <begin position="7"/>
        <end position="27"/>
    </location>
</feature>
<feature type="region of interest" description="Disordered" evidence="2">
    <location>
        <begin position="31"/>
        <end position="56"/>
    </location>
</feature>
<comment type="caution">
    <text evidence="4">The sequence shown here is derived from an EMBL/GenBank/DDBJ whole genome shotgun (WGS) entry which is preliminary data.</text>
</comment>
<organism evidence="4">
    <name type="scientific">Synechococcus sp. SB0676_bin_10</name>
    <dbReference type="NCBI Taxonomy" id="2604869"/>
    <lineage>
        <taxon>Bacteria</taxon>
        <taxon>Bacillati</taxon>
        <taxon>Cyanobacteriota</taxon>
        <taxon>Cyanophyceae</taxon>
        <taxon>Synechococcales</taxon>
        <taxon>Synechococcaceae</taxon>
        <taxon>Synechococcus</taxon>
    </lineage>
</organism>
<dbReference type="Gene3D" id="2.40.50.100">
    <property type="match status" value="1"/>
</dbReference>